<organism evidence="1 2">
    <name type="scientific">Panicum miliaceum</name>
    <name type="common">Proso millet</name>
    <name type="synonym">Broomcorn millet</name>
    <dbReference type="NCBI Taxonomy" id="4540"/>
    <lineage>
        <taxon>Eukaryota</taxon>
        <taxon>Viridiplantae</taxon>
        <taxon>Streptophyta</taxon>
        <taxon>Embryophyta</taxon>
        <taxon>Tracheophyta</taxon>
        <taxon>Spermatophyta</taxon>
        <taxon>Magnoliopsida</taxon>
        <taxon>Liliopsida</taxon>
        <taxon>Poales</taxon>
        <taxon>Poaceae</taxon>
        <taxon>PACMAD clade</taxon>
        <taxon>Panicoideae</taxon>
        <taxon>Panicodae</taxon>
        <taxon>Paniceae</taxon>
        <taxon>Panicinae</taxon>
        <taxon>Panicum</taxon>
        <taxon>Panicum sect. Panicum</taxon>
    </lineage>
</organism>
<evidence type="ECO:0000313" key="1">
    <source>
        <dbReference type="EMBL" id="RLN42381.1"/>
    </source>
</evidence>
<comment type="caution">
    <text evidence="1">The sequence shown here is derived from an EMBL/GenBank/DDBJ whole genome shotgun (WGS) entry which is preliminary data.</text>
</comment>
<dbReference type="AlphaFoldDB" id="A0A3L6TS94"/>
<proteinExistence type="predicted"/>
<accession>A0A3L6TS94</accession>
<dbReference type="Proteomes" id="UP000275267">
    <property type="component" value="Unassembled WGS sequence"/>
</dbReference>
<keyword evidence="2" id="KW-1185">Reference proteome</keyword>
<name>A0A3L6TS94_PANMI</name>
<protein>
    <submittedName>
        <fullName evidence="1">Transposon protein, putative, Mutator sub-class</fullName>
    </submittedName>
</protein>
<reference evidence="2" key="1">
    <citation type="journal article" date="2019" name="Nat. Commun.">
        <title>The genome of broomcorn millet.</title>
        <authorList>
            <person name="Zou C."/>
            <person name="Miki D."/>
            <person name="Li D."/>
            <person name="Tang Q."/>
            <person name="Xiao L."/>
            <person name="Rajput S."/>
            <person name="Deng P."/>
            <person name="Jia W."/>
            <person name="Huang R."/>
            <person name="Zhang M."/>
            <person name="Sun Y."/>
            <person name="Hu J."/>
            <person name="Fu X."/>
            <person name="Schnable P.S."/>
            <person name="Li F."/>
            <person name="Zhang H."/>
            <person name="Feng B."/>
            <person name="Zhu X."/>
            <person name="Liu R."/>
            <person name="Schnable J.C."/>
            <person name="Zhu J.-K."/>
            <person name="Zhang H."/>
        </authorList>
    </citation>
    <scope>NUCLEOTIDE SEQUENCE [LARGE SCALE GENOMIC DNA]</scope>
</reference>
<sequence>MTGSGSSELISASWFCITIDGKVADEVHSHLEECIDRCNVCHGHQGNRGGPYDRLGRYRSSRRLLPPDQPAITGGPSGLPWAADLPPAHLAEDLWARGADSLPPDGLAEGARPLSVGWWTRQGQPAGSLWADKVRPLVESRAEALGDVVFEDRPHSDKAFADYLRWYLPRTRTRVVHVPPQPRMVAAPVSETYPLVRD</sequence>
<evidence type="ECO:0000313" key="2">
    <source>
        <dbReference type="Proteomes" id="UP000275267"/>
    </source>
</evidence>
<gene>
    <name evidence="1" type="ORF">C2845_PM01G41020</name>
</gene>
<dbReference type="EMBL" id="PQIB02000001">
    <property type="protein sequence ID" value="RLN42381.1"/>
    <property type="molecule type" value="Genomic_DNA"/>
</dbReference>